<evidence type="ECO:0000313" key="4">
    <source>
        <dbReference type="EMBL" id="MFI7586142.1"/>
    </source>
</evidence>
<dbReference type="InterPro" id="IPR005502">
    <property type="entry name" value="Ribosyl_crysJ1"/>
</dbReference>
<dbReference type="SUPFAM" id="SSF101478">
    <property type="entry name" value="ADP-ribosylglycohydrolase"/>
    <property type="match status" value="1"/>
</dbReference>
<dbReference type="Pfam" id="PF03747">
    <property type="entry name" value="ADP_ribosyl_GH"/>
    <property type="match status" value="1"/>
</dbReference>
<evidence type="ECO:0000256" key="3">
    <source>
        <dbReference type="SAM" id="MobiDB-lite"/>
    </source>
</evidence>
<dbReference type="PANTHER" id="PTHR16222:SF24">
    <property type="entry name" value="ADP-RIBOSYLHYDROLASE ARH3"/>
    <property type="match status" value="1"/>
</dbReference>
<dbReference type="InterPro" id="IPR050792">
    <property type="entry name" value="ADP-ribosylglycohydrolase"/>
</dbReference>
<protein>
    <submittedName>
        <fullName evidence="4">ADP-ribosylglycohydrolase family protein</fullName>
    </submittedName>
</protein>
<evidence type="ECO:0000256" key="1">
    <source>
        <dbReference type="ARBA" id="ARBA00010702"/>
    </source>
</evidence>
<dbReference type="Gene3D" id="1.10.4080.10">
    <property type="entry name" value="ADP-ribosylation/Crystallin J1"/>
    <property type="match status" value="1"/>
</dbReference>
<comment type="caution">
    <text evidence="4">The sequence shown here is derived from an EMBL/GenBank/DDBJ whole genome shotgun (WGS) entry which is preliminary data.</text>
</comment>
<dbReference type="Proteomes" id="UP001612915">
    <property type="component" value="Unassembled WGS sequence"/>
</dbReference>
<accession>A0ABW8AKI1</accession>
<dbReference type="PANTHER" id="PTHR16222">
    <property type="entry name" value="ADP-RIBOSYLGLYCOHYDROLASE"/>
    <property type="match status" value="1"/>
</dbReference>
<sequence>MGKDAEPGLAERALGALLGVHAGDALGATVEFMPWAEVRSVHPDGVREIVGGGPFGWAAGHATDDTDLTRALILGYRRAGAGGDVVRATGEAMLDWLRGDWPDREPGSRPRDIGGATLDGLTKYGRTGDPRQAGAGRGKAGNGSLMRCLPTALARSTRTARITEAVELSAITHDDPRCTVACAAYVEMVAKLLAGGSPDDAVRAGRSVTLDLECPPVDEAIAFGAHLVPATMAATGQTFLADEGGGYVLDSLSLAVAALCDPRPLVDVLVDIVRLGMDSDTNGAIAGGLLGARDGAAAIPAAWVARLQFAQEFTAAAPELLALRESP</sequence>
<keyword evidence="5" id="KW-1185">Reference proteome</keyword>
<dbReference type="RefSeq" id="WP_398275268.1">
    <property type="nucleotide sequence ID" value="NZ_JBITLV010000001.1"/>
</dbReference>
<dbReference type="InterPro" id="IPR036705">
    <property type="entry name" value="Ribosyl_crysJ1_sf"/>
</dbReference>
<feature type="compositionally biased region" description="Basic and acidic residues" evidence="3">
    <location>
        <begin position="101"/>
        <end position="112"/>
    </location>
</feature>
<evidence type="ECO:0000313" key="5">
    <source>
        <dbReference type="Proteomes" id="UP001612915"/>
    </source>
</evidence>
<dbReference type="EMBL" id="JBITLV010000001">
    <property type="protein sequence ID" value="MFI7586142.1"/>
    <property type="molecule type" value="Genomic_DNA"/>
</dbReference>
<keyword evidence="2" id="KW-0378">Hydrolase</keyword>
<evidence type="ECO:0000256" key="2">
    <source>
        <dbReference type="ARBA" id="ARBA00022801"/>
    </source>
</evidence>
<organism evidence="4 5">
    <name type="scientific">Spongisporangium articulatum</name>
    <dbReference type="NCBI Taxonomy" id="3362603"/>
    <lineage>
        <taxon>Bacteria</taxon>
        <taxon>Bacillati</taxon>
        <taxon>Actinomycetota</taxon>
        <taxon>Actinomycetes</taxon>
        <taxon>Kineosporiales</taxon>
        <taxon>Kineosporiaceae</taxon>
        <taxon>Spongisporangium</taxon>
    </lineage>
</organism>
<feature type="region of interest" description="Disordered" evidence="3">
    <location>
        <begin position="101"/>
        <end position="141"/>
    </location>
</feature>
<name>A0ABW8AKI1_9ACTN</name>
<gene>
    <name evidence="4" type="ORF">ACIB24_03595</name>
</gene>
<reference evidence="4 5" key="1">
    <citation type="submission" date="2024-10" db="EMBL/GenBank/DDBJ databases">
        <title>The Natural Products Discovery Center: Release of the First 8490 Sequenced Strains for Exploring Actinobacteria Biosynthetic Diversity.</title>
        <authorList>
            <person name="Kalkreuter E."/>
            <person name="Kautsar S.A."/>
            <person name="Yang D."/>
            <person name="Bader C.D."/>
            <person name="Teijaro C.N."/>
            <person name="Fluegel L."/>
            <person name="Davis C.M."/>
            <person name="Simpson J.R."/>
            <person name="Lauterbach L."/>
            <person name="Steele A.D."/>
            <person name="Gui C."/>
            <person name="Meng S."/>
            <person name="Li G."/>
            <person name="Viehrig K."/>
            <person name="Ye F."/>
            <person name="Su P."/>
            <person name="Kiefer A.F."/>
            <person name="Nichols A."/>
            <person name="Cepeda A.J."/>
            <person name="Yan W."/>
            <person name="Fan B."/>
            <person name="Jiang Y."/>
            <person name="Adhikari A."/>
            <person name="Zheng C.-J."/>
            <person name="Schuster L."/>
            <person name="Cowan T.M."/>
            <person name="Smanski M.J."/>
            <person name="Chevrette M.G."/>
            <person name="De Carvalho L.P.S."/>
            <person name="Shen B."/>
        </authorList>
    </citation>
    <scope>NUCLEOTIDE SEQUENCE [LARGE SCALE GENOMIC DNA]</scope>
    <source>
        <strain evidence="4 5">NPDC049639</strain>
    </source>
</reference>
<comment type="similarity">
    <text evidence="1">Belongs to the ADP-ribosylglycohydrolase family.</text>
</comment>
<proteinExistence type="inferred from homology"/>